<evidence type="ECO:0000256" key="2">
    <source>
        <dbReference type="ARBA" id="ARBA00023125"/>
    </source>
</evidence>
<keyword evidence="3" id="KW-0804">Transcription</keyword>
<dbReference type="PANTHER" id="PTHR43280">
    <property type="entry name" value="ARAC-FAMILY TRANSCRIPTIONAL REGULATOR"/>
    <property type="match status" value="1"/>
</dbReference>
<dbReference type="InterPro" id="IPR014710">
    <property type="entry name" value="RmlC-like_jellyroll"/>
</dbReference>
<dbReference type="SUPFAM" id="SSF46689">
    <property type="entry name" value="Homeodomain-like"/>
    <property type="match status" value="1"/>
</dbReference>
<evidence type="ECO:0000313" key="5">
    <source>
        <dbReference type="EMBL" id="AZA16786.1"/>
    </source>
</evidence>
<dbReference type="GO" id="GO:0043565">
    <property type="term" value="F:sequence-specific DNA binding"/>
    <property type="evidence" value="ECO:0007669"/>
    <property type="project" value="InterPro"/>
</dbReference>
<dbReference type="PANTHER" id="PTHR43280:SF28">
    <property type="entry name" value="HTH-TYPE TRANSCRIPTIONAL ACTIVATOR RHAS"/>
    <property type="match status" value="1"/>
</dbReference>
<sequence>MPIAYEEIDNLARLPFKFFKRSNYAPKAPTHWHTGIEIDYLVSGEDFKVVIAGQTHHYNSGDIWAIDRSQIHAATGHKDRYYYVTGLIIDNNFLEKEYPSSKNWRIKMDHISRDTASYRQLRKNLITIAELVDQPISDSIRFLILSEFFQMIALIDSEYTEKTAVTTPPNQSLADTVIAYIANNSSTNITAQSIAEHFRISQVTLNKELSQVTKLPLGKYLKQVRLMHARYLLLSTNYSVAYIANYCGFSSAKVLERNFKAWKKMTPSQYRKAFSKYFNE</sequence>
<dbReference type="PROSITE" id="PS01124">
    <property type="entry name" value="HTH_ARAC_FAMILY_2"/>
    <property type="match status" value="1"/>
</dbReference>
<keyword evidence="2" id="KW-0238">DNA-binding</keyword>
<dbReference type="GO" id="GO:0003700">
    <property type="term" value="F:DNA-binding transcription factor activity"/>
    <property type="evidence" value="ECO:0007669"/>
    <property type="project" value="InterPro"/>
</dbReference>
<dbReference type="SUPFAM" id="SSF51182">
    <property type="entry name" value="RmlC-like cupins"/>
    <property type="match status" value="1"/>
</dbReference>
<keyword evidence="1" id="KW-0805">Transcription regulation</keyword>
<evidence type="ECO:0000259" key="4">
    <source>
        <dbReference type="PROSITE" id="PS01124"/>
    </source>
</evidence>
<name>A0A3G6K2A6_LACDL</name>
<dbReference type="InterPro" id="IPR011051">
    <property type="entry name" value="RmlC_Cupin_sf"/>
</dbReference>
<dbReference type="SMART" id="SM00342">
    <property type="entry name" value="HTH_ARAC"/>
    <property type="match status" value="1"/>
</dbReference>
<organism evidence="5">
    <name type="scientific">Lactobacillus delbrueckii subsp. lactis</name>
    <dbReference type="NCBI Taxonomy" id="29397"/>
    <lineage>
        <taxon>Bacteria</taxon>
        <taxon>Bacillati</taxon>
        <taxon>Bacillota</taxon>
        <taxon>Bacilli</taxon>
        <taxon>Lactobacillales</taxon>
        <taxon>Lactobacillaceae</taxon>
        <taxon>Lactobacillus</taxon>
    </lineage>
</organism>
<dbReference type="Pfam" id="PF07883">
    <property type="entry name" value="Cupin_2"/>
    <property type="match status" value="1"/>
</dbReference>
<dbReference type="Pfam" id="PF12833">
    <property type="entry name" value="HTH_18"/>
    <property type="match status" value="1"/>
</dbReference>
<feature type="domain" description="HTH araC/xylS-type" evidence="4">
    <location>
        <begin position="175"/>
        <end position="273"/>
    </location>
</feature>
<dbReference type="InterPro" id="IPR009057">
    <property type="entry name" value="Homeodomain-like_sf"/>
</dbReference>
<dbReference type="Gene3D" id="1.10.10.60">
    <property type="entry name" value="Homeodomain-like"/>
    <property type="match status" value="1"/>
</dbReference>
<dbReference type="InterPro" id="IPR013096">
    <property type="entry name" value="Cupin_2"/>
</dbReference>
<gene>
    <name evidence="5" type="ORF">DQL93_10120</name>
</gene>
<reference evidence="5" key="1">
    <citation type="submission" date="2018-07" db="EMBL/GenBank/DDBJ databases">
        <authorList>
            <person name="Somerville V."/>
        </authorList>
    </citation>
    <scope>NUCLEOTIDE SEQUENCE</scope>
    <source>
        <strain evidence="5">NWC_2_2</strain>
    </source>
</reference>
<accession>A0A3G6K2A6</accession>
<dbReference type="EMBL" id="CP031023">
    <property type="protein sequence ID" value="AZA16786.1"/>
    <property type="molecule type" value="Genomic_DNA"/>
</dbReference>
<dbReference type="AlphaFoldDB" id="A0A3G6K2A6"/>
<protein>
    <submittedName>
        <fullName evidence="5">AraC family transcriptional regulator</fullName>
    </submittedName>
</protein>
<dbReference type="Gene3D" id="2.60.120.10">
    <property type="entry name" value="Jelly Rolls"/>
    <property type="match status" value="1"/>
</dbReference>
<evidence type="ECO:0000256" key="3">
    <source>
        <dbReference type="ARBA" id="ARBA00023163"/>
    </source>
</evidence>
<evidence type="ECO:0000256" key="1">
    <source>
        <dbReference type="ARBA" id="ARBA00023015"/>
    </source>
</evidence>
<dbReference type="InterPro" id="IPR018062">
    <property type="entry name" value="HTH_AraC-typ_CS"/>
</dbReference>
<dbReference type="InterPro" id="IPR018060">
    <property type="entry name" value="HTH_AraC"/>
</dbReference>
<dbReference type="PROSITE" id="PS00041">
    <property type="entry name" value="HTH_ARAC_FAMILY_1"/>
    <property type="match status" value="1"/>
</dbReference>
<dbReference type="RefSeq" id="WP_138490622.1">
    <property type="nucleotide sequence ID" value="NZ_CP046131.1"/>
</dbReference>
<proteinExistence type="predicted"/>